<organism evidence="1">
    <name type="scientific">Arundo donax</name>
    <name type="common">Giant reed</name>
    <name type="synonym">Donax arundinaceus</name>
    <dbReference type="NCBI Taxonomy" id="35708"/>
    <lineage>
        <taxon>Eukaryota</taxon>
        <taxon>Viridiplantae</taxon>
        <taxon>Streptophyta</taxon>
        <taxon>Embryophyta</taxon>
        <taxon>Tracheophyta</taxon>
        <taxon>Spermatophyta</taxon>
        <taxon>Magnoliopsida</taxon>
        <taxon>Liliopsida</taxon>
        <taxon>Poales</taxon>
        <taxon>Poaceae</taxon>
        <taxon>PACMAD clade</taxon>
        <taxon>Arundinoideae</taxon>
        <taxon>Arundineae</taxon>
        <taxon>Arundo</taxon>
    </lineage>
</organism>
<name>A0A0A9ARJ7_ARUDO</name>
<reference evidence="1" key="1">
    <citation type="submission" date="2014-09" db="EMBL/GenBank/DDBJ databases">
        <authorList>
            <person name="Magalhaes I.L.F."/>
            <person name="Oliveira U."/>
            <person name="Santos F.R."/>
            <person name="Vidigal T.H.D.A."/>
            <person name="Brescovit A.D."/>
            <person name="Santos A.J."/>
        </authorList>
    </citation>
    <scope>NUCLEOTIDE SEQUENCE</scope>
    <source>
        <tissue evidence="1">Shoot tissue taken approximately 20 cm above the soil surface</tissue>
    </source>
</reference>
<reference evidence="1" key="2">
    <citation type="journal article" date="2015" name="Data Brief">
        <title>Shoot transcriptome of the giant reed, Arundo donax.</title>
        <authorList>
            <person name="Barrero R.A."/>
            <person name="Guerrero F.D."/>
            <person name="Moolhuijzen P."/>
            <person name="Goolsby J.A."/>
            <person name="Tidwell J."/>
            <person name="Bellgard S.E."/>
            <person name="Bellgard M.I."/>
        </authorList>
    </citation>
    <scope>NUCLEOTIDE SEQUENCE</scope>
    <source>
        <tissue evidence="1">Shoot tissue taken approximately 20 cm above the soil surface</tissue>
    </source>
</reference>
<sequence>MLQFVQTLLAGVA</sequence>
<proteinExistence type="predicted"/>
<dbReference type="EMBL" id="GBRH01244144">
    <property type="protein sequence ID" value="JAD53751.1"/>
    <property type="molecule type" value="Transcribed_RNA"/>
</dbReference>
<accession>A0A0A9ARJ7</accession>
<evidence type="ECO:0000313" key="1">
    <source>
        <dbReference type="EMBL" id="JAD53751.1"/>
    </source>
</evidence>
<protein>
    <submittedName>
        <fullName evidence="1">Uncharacterized protein</fullName>
    </submittedName>
</protein>